<reference evidence="1 2" key="1">
    <citation type="submission" date="2021-06" db="EMBL/GenBank/DDBJ databases">
        <authorList>
            <person name="Kallberg Y."/>
            <person name="Tangrot J."/>
            <person name="Rosling A."/>
        </authorList>
    </citation>
    <scope>NUCLEOTIDE SEQUENCE [LARGE SCALE GENOMIC DNA]</scope>
    <source>
        <strain evidence="1 2">120-4 pot B 10/14</strain>
    </source>
</reference>
<dbReference type="EMBL" id="CAJVQB010005068">
    <property type="protein sequence ID" value="CAG8652567.1"/>
    <property type="molecule type" value="Genomic_DNA"/>
</dbReference>
<evidence type="ECO:0000313" key="1">
    <source>
        <dbReference type="EMBL" id="CAG8652567.1"/>
    </source>
</evidence>
<gene>
    <name evidence="1" type="ORF">GMARGA_LOCUS9434</name>
</gene>
<keyword evidence="2" id="KW-1185">Reference proteome</keyword>
<dbReference type="PANTHER" id="PTHR45786">
    <property type="entry name" value="DNA BINDING PROTEIN-LIKE"/>
    <property type="match status" value="1"/>
</dbReference>
<accession>A0ABN7UQG0</accession>
<evidence type="ECO:0000313" key="2">
    <source>
        <dbReference type="Proteomes" id="UP000789901"/>
    </source>
</evidence>
<name>A0ABN7UQG0_GIGMA</name>
<comment type="caution">
    <text evidence="1">The sequence shown here is derived from an EMBL/GenBank/DDBJ whole genome shotgun (WGS) entry which is preliminary data.</text>
</comment>
<protein>
    <submittedName>
        <fullName evidence="1">44771_t:CDS:1</fullName>
    </submittedName>
</protein>
<sequence length="240" mass="27551">MNKQQKYYNIGHCFKERTTSFHHISDTVYACSYCNAKLFLTETQEMCCKSVKIKLVSADDTIALKNLFIRNDCIGKDFRKNIRAYNNIFVFISMGVKLDENVANVQGGIYHSIGSLLPVDGIPKFLQLYIYDTEYETNNRLSIIPQLCHDTLELIKTLLDRLNPFNISFTAMSEDFAKHGIPNSNPRINAVLLYIKNILEQHYKSLNDYDLPSLTLPDNFSNGLPRLILNELNIIISLKI</sequence>
<proteinExistence type="predicted"/>
<organism evidence="1 2">
    <name type="scientific">Gigaspora margarita</name>
    <dbReference type="NCBI Taxonomy" id="4874"/>
    <lineage>
        <taxon>Eukaryota</taxon>
        <taxon>Fungi</taxon>
        <taxon>Fungi incertae sedis</taxon>
        <taxon>Mucoromycota</taxon>
        <taxon>Glomeromycotina</taxon>
        <taxon>Glomeromycetes</taxon>
        <taxon>Diversisporales</taxon>
        <taxon>Gigasporaceae</taxon>
        <taxon>Gigaspora</taxon>
    </lineage>
</organism>
<dbReference type="Proteomes" id="UP000789901">
    <property type="component" value="Unassembled WGS sequence"/>
</dbReference>
<dbReference type="PANTHER" id="PTHR45786:SF80">
    <property type="entry name" value="HELITRON HELICASE-LIKE DOMAIN-CONTAINING PROTEIN"/>
    <property type="match status" value="1"/>
</dbReference>